<comment type="similarity">
    <text evidence="1">Belongs to the ABC transporter superfamily.</text>
</comment>
<proteinExistence type="inferred from homology"/>
<evidence type="ECO:0000313" key="10">
    <source>
        <dbReference type="Proteomes" id="UP000192656"/>
    </source>
</evidence>
<dbReference type="PROSITE" id="PS00211">
    <property type="entry name" value="ABC_TRANSPORTER_1"/>
    <property type="match status" value="1"/>
</dbReference>
<keyword evidence="6" id="KW-1278">Translocase</keyword>
<dbReference type="RefSeq" id="WP_084408647.1">
    <property type="nucleotide sequence ID" value="NZ_FWXR01000002.1"/>
</dbReference>
<keyword evidence="2" id="KW-0813">Transport</keyword>
<feature type="domain" description="ABC transporter" evidence="8">
    <location>
        <begin position="14"/>
        <end position="243"/>
    </location>
</feature>
<keyword evidence="5" id="KW-0067">ATP-binding</keyword>
<dbReference type="InterPro" id="IPR017871">
    <property type="entry name" value="ABC_transporter-like_CS"/>
</dbReference>
<dbReference type="GO" id="GO:0022857">
    <property type="term" value="F:transmembrane transporter activity"/>
    <property type="evidence" value="ECO:0007669"/>
    <property type="project" value="InterPro"/>
</dbReference>
<keyword evidence="4" id="KW-0201">Cytochrome c-type biogenesis</keyword>
<keyword evidence="3" id="KW-0547">Nucleotide-binding</keyword>
<sequence length="243" mass="25054">MDAAASRAGSAAVVAASGLLVGRGRAAVAGPFDFRLAAGEALLVTGPNGAGKSTFLRTLAGFLPPLAGEVTVDGLIAPDGEPAARLGEVAHHVGHRNAMKPGLTVGENLAFWARYGQAPKPSTREIADALDAVGLPDLSRLPFGYLSAGQQRRASLARLILVERPAWILDEPTAALDTASQAGFATLMAAHRKRGGMIVAATHQPLGLHDAKDLVIRPPAATIRDDDSVIVDDAELAAAEGWL</sequence>
<protein>
    <submittedName>
        <fullName evidence="9">Heme exporter protein A</fullName>
    </submittedName>
</protein>
<organism evidence="9 10">
    <name type="scientific">Fulvimarina manganoxydans</name>
    <dbReference type="NCBI Taxonomy" id="937218"/>
    <lineage>
        <taxon>Bacteria</taxon>
        <taxon>Pseudomonadati</taxon>
        <taxon>Pseudomonadota</taxon>
        <taxon>Alphaproteobacteria</taxon>
        <taxon>Hyphomicrobiales</taxon>
        <taxon>Aurantimonadaceae</taxon>
        <taxon>Fulvimarina</taxon>
    </lineage>
</organism>
<evidence type="ECO:0000256" key="3">
    <source>
        <dbReference type="ARBA" id="ARBA00022741"/>
    </source>
</evidence>
<dbReference type="GO" id="GO:0017004">
    <property type="term" value="P:cytochrome complex assembly"/>
    <property type="evidence" value="ECO:0007669"/>
    <property type="project" value="UniProtKB-KW"/>
</dbReference>
<keyword evidence="7" id="KW-0472">Membrane</keyword>
<dbReference type="PROSITE" id="PS50893">
    <property type="entry name" value="ABC_TRANSPORTER_2"/>
    <property type="match status" value="1"/>
</dbReference>
<evidence type="ECO:0000256" key="5">
    <source>
        <dbReference type="ARBA" id="ARBA00022840"/>
    </source>
</evidence>
<dbReference type="PANTHER" id="PTHR43499:SF1">
    <property type="entry name" value="ABC TRANSPORTER I FAMILY MEMBER 1"/>
    <property type="match status" value="1"/>
</dbReference>
<dbReference type="GO" id="GO:0005524">
    <property type="term" value="F:ATP binding"/>
    <property type="evidence" value="ECO:0007669"/>
    <property type="project" value="UniProtKB-KW"/>
</dbReference>
<dbReference type="InterPro" id="IPR003439">
    <property type="entry name" value="ABC_transporter-like_ATP-bd"/>
</dbReference>
<dbReference type="PANTHER" id="PTHR43499">
    <property type="entry name" value="ABC TRANSPORTER I FAMILY MEMBER 1"/>
    <property type="match status" value="1"/>
</dbReference>
<dbReference type="EMBL" id="FWXR01000002">
    <property type="protein sequence ID" value="SMC43610.1"/>
    <property type="molecule type" value="Genomic_DNA"/>
</dbReference>
<dbReference type="GO" id="GO:0016887">
    <property type="term" value="F:ATP hydrolysis activity"/>
    <property type="evidence" value="ECO:0007669"/>
    <property type="project" value="InterPro"/>
</dbReference>
<dbReference type="InterPro" id="IPR003593">
    <property type="entry name" value="AAA+_ATPase"/>
</dbReference>
<evidence type="ECO:0000256" key="4">
    <source>
        <dbReference type="ARBA" id="ARBA00022748"/>
    </source>
</evidence>
<gene>
    <name evidence="9" type="ORF">SAMN06297251_102192</name>
</gene>
<dbReference type="InterPro" id="IPR005895">
    <property type="entry name" value="ABC_transptr_haem_export_CcmA"/>
</dbReference>
<accession>A0A1W1Z553</accession>
<evidence type="ECO:0000256" key="7">
    <source>
        <dbReference type="ARBA" id="ARBA00023136"/>
    </source>
</evidence>
<dbReference type="NCBIfam" id="TIGR01189">
    <property type="entry name" value="ccmA"/>
    <property type="match status" value="1"/>
</dbReference>
<dbReference type="Gene3D" id="3.40.50.300">
    <property type="entry name" value="P-loop containing nucleotide triphosphate hydrolases"/>
    <property type="match status" value="1"/>
</dbReference>
<dbReference type="InterPro" id="IPR027417">
    <property type="entry name" value="P-loop_NTPase"/>
</dbReference>
<dbReference type="STRING" id="937218.SAMN06297251_102192"/>
<dbReference type="OrthoDB" id="9800654at2"/>
<evidence type="ECO:0000256" key="2">
    <source>
        <dbReference type="ARBA" id="ARBA00022448"/>
    </source>
</evidence>
<dbReference type="SMART" id="SM00382">
    <property type="entry name" value="AAA"/>
    <property type="match status" value="1"/>
</dbReference>
<evidence type="ECO:0000256" key="1">
    <source>
        <dbReference type="ARBA" id="ARBA00005417"/>
    </source>
</evidence>
<name>A0A1W1Z553_9HYPH</name>
<evidence type="ECO:0000256" key="6">
    <source>
        <dbReference type="ARBA" id="ARBA00022967"/>
    </source>
</evidence>
<evidence type="ECO:0000313" key="9">
    <source>
        <dbReference type="EMBL" id="SMC43610.1"/>
    </source>
</evidence>
<dbReference type="SUPFAM" id="SSF52540">
    <property type="entry name" value="P-loop containing nucleoside triphosphate hydrolases"/>
    <property type="match status" value="1"/>
</dbReference>
<keyword evidence="10" id="KW-1185">Reference proteome</keyword>
<evidence type="ECO:0000259" key="8">
    <source>
        <dbReference type="PROSITE" id="PS50893"/>
    </source>
</evidence>
<dbReference type="Pfam" id="PF00005">
    <property type="entry name" value="ABC_tran"/>
    <property type="match status" value="1"/>
</dbReference>
<dbReference type="AlphaFoldDB" id="A0A1W1Z553"/>
<reference evidence="9 10" key="1">
    <citation type="submission" date="2017-04" db="EMBL/GenBank/DDBJ databases">
        <authorList>
            <person name="Afonso C.L."/>
            <person name="Miller P.J."/>
            <person name="Scott M.A."/>
            <person name="Spackman E."/>
            <person name="Goraichik I."/>
            <person name="Dimitrov K.M."/>
            <person name="Suarez D.L."/>
            <person name="Swayne D.E."/>
        </authorList>
    </citation>
    <scope>NUCLEOTIDE SEQUENCE [LARGE SCALE GENOMIC DNA]</scope>
    <source>
        <strain evidence="9 10">CGMCC 1.10972</strain>
    </source>
</reference>
<dbReference type="Proteomes" id="UP000192656">
    <property type="component" value="Unassembled WGS sequence"/>
</dbReference>